<dbReference type="EMBL" id="CP011110">
    <property type="protein sequence ID" value="AKA24407.1"/>
    <property type="molecule type" value="Genomic_DNA"/>
</dbReference>
<dbReference type="InterPro" id="IPR016161">
    <property type="entry name" value="Ald_DH/histidinol_DH"/>
</dbReference>
<sequence length="431" mass="46220">MINGVFEKSAGATFPALDPATGLLLAQIHSCSREDVDRAVDAAQAAFGAWKALGQQERARLINALADAVEADSERLARIDAHDVGRCISEVRRDYQTAVRHYRYFASVIMAHEDYGREIAGGYALGKREPLGVCGQIIPWNAPAIMASFKLAPALAAGNTVVLKPDENASLSTLELGKHIARIFPAGVVNIVTGLGELVGAALSAHPQVRKLSFTGSTDVGRIVAGVAAERLVPATLELGGKSANIVFPDIQDLDSVVDNATFAAIHNNGQSCLAGTRLFVHRDIFDDFKRKLIESFQRVKVGSPQDEESRISCLVSSRQGEKVLEYIATGVREGAELLVGGGRQEVAGCPAGYFIQPTVFLADNAMRICQEEIFGPVLSLIPWSDYEEMIAQANDTQYGLAAGIYTSNLKNAVITATVQTDVPAPWFAPR</sequence>
<evidence type="ECO:0000313" key="7">
    <source>
        <dbReference type="Proteomes" id="UP000032748"/>
    </source>
</evidence>
<evidence type="ECO:0000313" key="6">
    <source>
        <dbReference type="EMBL" id="AKA24407.1"/>
    </source>
</evidence>
<feature type="active site" evidence="3">
    <location>
        <position position="238"/>
    </location>
</feature>
<dbReference type="FunFam" id="3.40.605.10:FF:000007">
    <property type="entry name" value="NAD/NADP-dependent betaine aldehyde dehydrogenase"/>
    <property type="match status" value="1"/>
</dbReference>
<dbReference type="SUPFAM" id="SSF53720">
    <property type="entry name" value="ALDH-like"/>
    <property type="match status" value="1"/>
</dbReference>
<dbReference type="GO" id="GO:0016620">
    <property type="term" value="F:oxidoreductase activity, acting on the aldehyde or oxo group of donors, NAD or NADP as acceptor"/>
    <property type="evidence" value="ECO:0007669"/>
    <property type="project" value="InterPro"/>
</dbReference>
<evidence type="ECO:0000256" key="3">
    <source>
        <dbReference type="PROSITE-ProRule" id="PRU10007"/>
    </source>
</evidence>
<dbReference type="PANTHER" id="PTHR11699">
    <property type="entry name" value="ALDEHYDE DEHYDROGENASE-RELATED"/>
    <property type="match status" value="1"/>
</dbReference>
<dbReference type="PATRIC" id="fig|587753.10.peg.2946"/>
<keyword evidence="2 4" id="KW-0560">Oxidoreductase</keyword>
<reference evidence="6 7" key="1">
    <citation type="journal article" date="2015" name="Mol. Plant Microbe Interact.">
        <title>Comparative Genomic Analysis of Pseudomonas chlororaphis PCL1606 Reveals New Insight into Antifungal Compounds Involved in Biocontrol.</title>
        <authorList>
            <person name="Calderon C.E."/>
            <person name="Ramos C."/>
            <person name="de Vicente A."/>
            <person name="Cazorla F.M."/>
        </authorList>
    </citation>
    <scope>NUCLEOTIDE SEQUENCE [LARGE SCALE GENOMIC DNA]</scope>
    <source>
        <strain evidence="6 7">PCL1606</strain>
    </source>
</reference>
<dbReference type="Gene3D" id="3.40.309.10">
    <property type="entry name" value="Aldehyde Dehydrogenase, Chain A, domain 2"/>
    <property type="match status" value="1"/>
</dbReference>
<dbReference type="KEGG" id="pcz:PCL1606_29560"/>
<dbReference type="Pfam" id="PF00171">
    <property type="entry name" value="Aldedh"/>
    <property type="match status" value="1"/>
</dbReference>
<dbReference type="Gene3D" id="3.40.605.10">
    <property type="entry name" value="Aldehyde Dehydrogenase, Chain A, domain 1"/>
    <property type="match status" value="1"/>
</dbReference>
<dbReference type="AlphaFoldDB" id="A0A0D5Y082"/>
<evidence type="ECO:0000256" key="1">
    <source>
        <dbReference type="ARBA" id="ARBA00009986"/>
    </source>
</evidence>
<accession>A0A0D5Y082</accession>
<comment type="similarity">
    <text evidence="1 4">Belongs to the aldehyde dehydrogenase family.</text>
</comment>
<dbReference type="InterPro" id="IPR016163">
    <property type="entry name" value="Ald_DH_C"/>
</dbReference>
<evidence type="ECO:0000256" key="2">
    <source>
        <dbReference type="ARBA" id="ARBA00023002"/>
    </source>
</evidence>
<dbReference type="InterPro" id="IPR016162">
    <property type="entry name" value="Ald_DH_N"/>
</dbReference>
<gene>
    <name evidence="6" type="ORF">PCL1606_29560</name>
</gene>
<evidence type="ECO:0000259" key="5">
    <source>
        <dbReference type="Pfam" id="PF00171"/>
    </source>
</evidence>
<feature type="domain" description="Aldehyde dehydrogenase" evidence="5">
    <location>
        <begin position="8"/>
        <end position="414"/>
    </location>
</feature>
<name>A0A0D5Y082_9PSED</name>
<proteinExistence type="inferred from homology"/>
<evidence type="ECO:0000256" key="4">
    <source>
        <dbReference type="RuleBase" id="RU003345"/>
    </source>
</evidence>
<dbReference type="Proteomes" id="UP000032748">
    <property type="component" value="Chromosome"/>
</dbReference>
<dbReference type="PROSITE" id="PS00687">
    <property type="entry name" value="ALDEHYDE_DEHYDR_GLU"/>
    <property type="match status" value="1"/>
</dbReference>
<dbReference type="InterPro" id="IPR029510">
    <property type="entry name" value="Ald_DH_CS_GLU"/>
</dbReference>
<dbReference type="InterPro" id="IPR015590">
    <property type="entry name" value="Aldehyde_DH_dom"/>
</dbReference>
<protein>
    <submittedName>
        <fullName evidence="6">Aldehyde dehydrogenase</fullName>
    </submittedName>
</protein>
<organism evidence="6 7">
    <name type="scientific">Pseudomonas chlororaphis</name>
    <dbReference type="NCBI Taxonomy" id="587753"/>
    <lineage>
        <taxon>Bacteria</taxon>
        <taxon>Pseudomonadati</taxon>
        <taxon>Pseudomonadota</taxon>
        <taxon>Gammaproteobacteria</taxon>
        <taxon>Pseudomonadales</taxon>
        <taxon>Pseudomonadaceae</taxon>
        <taxon>Pseudomonas</taxon>
    </lineage>
</organism>